<evidence type="ECO:0000313" key="4">
    <source>
        <dbReference type="Proteomes" id="UP000007819"/>
    </source>
</evidence>
<accession>A0A8R2BB84</accession>
<reference evidence="3" key="2">
    <citation type="submission" date="2022-06" db="UniProtKB">
        <authorList>
            <consortium name="EnsemblMetazoa"/>
        </authorList>
    </citation>
    <scope>IDENTIFICATION</scope>
</reference>
<dbReference type="KEGG" id="api:100167294"/>
<proteinExistence type="predicted"/>
<dbReference type="Proteomes" id="UP000007819">
    <property type="component" value="Chromosome X"/>
</dbReference>
<evidence type="ECO:0000313" key="3">
    <source>
        <dbReference type="EnsemblMetazoa" id="XP_008189957.1"/>
    </source>
</evidence>
<dbReference type="InterPro" id="IPR029526">
    <property type="entry name" value="PGBD"/>
</dbReference>
<feature type="compositionally biased region" description="Basic and acidic residues" evidence="1">
    <location>
        <begin position="501"/>
        <end position="515"/>
    </location>
</feature>
<sequence>MSHIIIDESILASLDEIIANEESDDEFISDFFVGFDESDEEEIASKQDIGTAQGDVHKYTVFHQNDVEYKTISDNEQTDTEEETEVSIPPLQPKVIVSQKNNKGLFTPNFKWKSGTPFQPKVHQFCPSKSGIQKEFELNSNSTILDFFEALVTPFLLGKVAYETNEYYRQNTESHIMSCRNASWYDTTSEELYLFISVQMLMARNKKLDISEYWSTDPLLYSPIFGKIMSRNRFQLLLRYIHFCNNNNQVTNDRLFKIDMVLQDIKNNFRSAMVPFQNLVIDESLVLWKGRLSFKQFIRTKRHRFGIKFFILCDVETDYILDFIIYTGKTTRLVLCNPNLGQSGAVVKTLMKKYLNKGHTLYTDNWYTSPILSMYLHKKKTNTCGTVRCNRRGMPPFKKIKFQPGQTESKHTGKMLTIKWMDRREVHMLTTIHGDEQLPIQKHGKITMKPKCVKEYNENMGSVDKTDMLLSSVECTVTGNHIPIAQFQMELIRQIIEKYQTDRLPKSRPPTKDQPSKLINRHFPSEVPATQSGRLAKRRCQLCKKNNKRTDTRIHVYRM</sequence>
<feature type="domain" description="PiggyBac transposable element-derived protein" evidence="2">
    <location>
        <begin position="146"/>
        <end position="480"/>
    </location>
</feature>
<feature type="region of interest" description="Disordered" evidence="1">
    <location>
        <begin position="501"/>
        <end position="522"/>
    </location>
</feature>
<dbReference type="AlphaFoldDB" id="A0A8R2BB84"/>
<reference evidence="4" key="1">
    <citation type="submission" date="2010-06" db="EMBL/GenBank/DDBJ databases">
        <authorList>
            <person name="Jiang H."/>
            <person name="Abraham K."/>
            <person name="Ali S."/>
            <person name="Alsbrooks S.L."/>
            <person name="Anim B.N."/>
            <person name="Anosike U.S."/>
            <person name="Attaway T."/>
            <person name="Bandaranaike D.P."/>
            <person name="Battles P.K."/>
            <person name="Bell S.N."/>
            <person name="Bell A.V."/>
            <person name="Beltran B."/>
            <person name="Bickham C."/>
            <person name="Bustamante Y."/>
            <person name="Caleb T."/>
            <person name="Canada A."/>
            <person name="Cardenas V."/>
            <person name="Carter K."/>
            <person name="Chacko J."/>
            <person name="Chandrabose M.N."/>
            <person name="Chavez D."/>
            <person name="Chavez A."/>
            <person name="Chen L."/>
            <person name="Chu H.-S."/>
            <person name="Claassen K.J."/>
            <person name="Cockrell R."/>
            <person name="Collins M."/>
            <person name="Cooper J.A."/>
            <person name="Cree A."/>
            <person name="Curry S.M."/>
            <person name="Da Y."/>
            <person name="Dao M.D."/>
            <person name="Das B."/>
            <person name="Davila M.-L."/>
            <person name="Davy-Carroll L."/>
            <person name="Denson S."/>
            <person name="Dinh H."/>
            <person name="Ebong V.E."/>
            <person name="Edwards J.R."/>
            <person name="Egan A."/>
            <person name="El-Daye J."/>
            <person name="Escobedo L."/>
            <person name="Fernandez S."/>
            <person name="Fernando P.R."/>
            <person name="Flagg N."/>
            <person name="Forbes L.D."/>
            <person name="Fowler R.G."/>
            <person name="Fu Q."/>
            <person name="Gabisi R.A."/>
            <person name="Ganer J."/>
            <person name="Garbino Pronczuk A."/>
            <person name="Garcia R.M."/>
            <person name="Garner T."/>
            <person name="Garrett T.E."/>
            <person name="Gonzalez D.A."/>
            <person name="Hamid H."/>
            <person name="Hawkins E.S."/>
            <person name="Hirani K."/>
            <person name="Hogues M.E."/>
            <person name="Hollins B."/>
            <person name="Hsiao C.-H."/>
            <person name="Jabil R."/>
            <person name="James M.L."/>
            <person name="Jhangiani S.N."/>
            <person name="Johnson B."/>
            <person name="Johnson Q."/>
            <person name="Joshi V."/>
            <person name="Kalu J.B."/>
            <person name="Kam C."/>
            <person name="Kashfia A."/>
            <person name="Keebler J."/>
            <person name="Kisamo H."/>
            <person name="Kovar C.L."/>
            <person name="Lago L.A."/>
            <person name="Lai C.-Y."/>
            <person name="Laidlaw J."/>
            <person name="Lara F."/>
            <person name="Le T.-K."/>
            <person name="Lee S.L."/>
            <person name="Legall F.H."/>
            <person name="Lemon S.J."/>
            <person name="Lewis L.R."/>
            <person name="Li B."/>
            <person name="Liu Y."/>
            <person name="Liu Y.-S."/>
            <person name="Lopez J."/>
            <person name="Lozado R.J."/>
            <person name="Lu J."/>
            <person name="Madu R.C."/>
            <person name="Maheshwari M."/>
            <person name="Maheshwari R."/>
            <person name="Malloy K."/>
            <person name="Martinez E."/>
            <person name="Mathew T."/>
            <person name="Mercado I.C."/>
            <person name="Mercado C."/>
            <person name="Meyer B."/>
            <person name="Montgomery K."/>
            <person name="Morgan M.B."/>
            <person name="Munidasa M."/>
            <person name="Nazareth L.V."/>
            <person name="Nelson J."/>
            <person name="Ng B.M."/>
            <person name="Nguyen N.B."/>
            <person name="Nguyen P.Q."/>
            <person name="Nguyen T."/>
            <person name="Obregon M."/>
            <person name="Okwuonu G.O."/>
            <person name="Onwere C.G."/>
            <person name="Orozco G."/>
            <person name="Parra A."/>
            <person name="Patel S."/>
            <person name="Patil S."/>
            <person name="Perez A."/>
            <person name="Perez Y."/>
            <person name="Pham C."/>
            <person name="Primus E.L."/>
            <person name="Pu L.-L."/>
            <person name="Puazo M."/>
            <person name="Qin X."/>
            <person name="Quiroz J.B."/>
            <person name="Reese J."/>
            <person name="Richards S."/>
            <person name="Rives C.M."/>
            <person name="Robberts R."/>
            <person name="Ruiz S.J."/>
            <person name="Ruiz M.J."/>
            <person name="Santibanez J."/>
            <person name="Schneider B.W."/>
            <person name="Sisson I."/>
            <person name="Smith M."/>
            <person name="Sodergren E."/>
            <person name="Song X.-Z."/>
            <person name="Song B.B."/>
            <person name="Summersgill H."/>
            <person name="Thelus R."/>
            <person name="Thornton R.D."/>
            <person name="Trejos Z.Y."/>
            <person name="Usmani K."/>
            <person name="Vattathil S."/>
            <person name="Villasana D."/>
            <person name="Walker D.L."/>
            <person name="Wang S."/>
            <person name="Wang K."/>
            <person name="White C.S."/>
            <person name="Williams A.C."/>
            <person name="Williamson J."/>
            <person name="Wilson K."/>
            <person name="Woghiren I.O."/>
            <person name="Woodworth J.R."/>
            <person name="Worley K.C."/>
            <person name="Wright R.A."/>
            <person name="Wu W."/>
            <person name="Young L."/>
            <person name="Zhang L."/>
            <person name="Zhang J."/>
            <person name="Zhu Y."/>
            <person name="Muzny D.M."/>
            <person name="Weinstock G."/>
            <person name="Gibbs R.A."/>
        </authorList>
    </citation>
    <scope>NUCLEOTIDE SEQUENCE [LARGE SCALE GENOMIC DNA]</scope>
    <source>
        <strain evidence="4">LSR1</strain>
    </source>
</reference>
<dbReference type="PANTHER" id="PTHR46599">
    <property type="entry name" value="PIGGYBAC TRANSPOSABLE ELEMENT-DERIVED PROTEIN 4"/>
    <property type="match status" value="1"/>
</dbReference>
<name>A0A8R2BB84_ACYPI</name>
<evidence type="ECO:0000259" key="2">
    <source>
        <dbReference type="Pfam" id="PF13843"/>
    </source>
</evidence>
<dbReference type="EnsemblMetazoa" id="XM_008191735.1">
    <property type="protein sequence ID" value="XP_008189957.1"/>
    <property type="gene ID" value="LOC100167294"/>
</dbReference>
<dbReference type="OMA" id="ICKETRT"/>
<dbReference type="OrthoDB" id="6600808at2759"/>
<organism evidence="3 4">
    <name type="scientific">Acyrthosiphon pisum</name>
    <name type="common">Pea aphid</name>
    <dbReference type="NCBI Taxonomy" id="7029"/>
    <lineage>
        <taxon>Eukaryota</taxon>
        <taxon>Metazoa</taxon>
        <taxon>Ecdysozoa</taxon>
        <taxon>Arthropoda</taxon>
        <taxon>Hexapoda</taxon>
        <taxon>Insecta</taxon>
        <taxon>Pterygota</taxon>
        <taxon>Neoptera</taxon>
        <taxon>Paraneoptera</taxon>
        <taxon>Hemiptera</taxon>
        <taxon>Sternorrhyncha</taxon>
        <taxon>Aphidomorpha</taxon>
        <taxon>Aphidoidea</taxon>
        <taxon>Aphididae</taxon>
        <taxon>Macrosiphini</taxon>
        <taxon>Acyrthosiphon</taxon>
    </lineage>
</organism>
<evidence type="ECO:0000256" key="1">
    <source>
        <dbReference type="SAM" id="MobiDB-lite"/>
    </source>
</evidence>
<dbReference type="PANTHER" id="PTHR46599:SF3">
    <property type="entry name" value="PIGGYBAC TRANSPOSABLE ELEMENT-DERIVED PROTEIN 4"/>
    <property type="match status" value="1"/>
</dbReference>
<dbReference type="Pfam" id="PF13843">
    <property type="entry name" value="DDE_Tnp_1_7"/>
    <property type="match status" value="1"/>
</dbReference>
<dbReference type="GeneID" id="100167294"/>
<protein>
    <recommendedName>
        <fullName evidence="2">PiggyBac transposable element-derived protein domain-containing protein</fullName>
    </recommendedName>
</protein>
<dbReference type="RefSeq" id="XP_008189957.1">
    <property type="nucleotide sequence ID" value="XM_008191735.1"/>
</dbReference>
<keyword evidence="4" id="KW-1185">Reference proteome</keyword>